<dbReference type="GO" id="GO:0000977">
    <property type="term" value="F:RNA polymerase II transcription regulatory region sequence-specific DNA binding"/>
    <property type="evidence" value="ECO:0007669"/>
    <property type="project" value="TreeGrafter"/>
</dbReference>
<sequence length="812" mass="94262">MEICGICGGPHTSYNCDSIPLKNHVTDKSIPSKARLTLPSNFSLEFMTDGRIEVSSNEKIAKGTYFGPLDAPKLITLNPSILFPLKLFSSEIEDLQESFLDTSDENACNWLMFINPAICLEEQNMVCFQEKSNIIYAAIKDIEKGELLKVWYSSYYAEKMKIPLLTTKELPKSATRNCSNINDLNTLLTKQQNICTRRNWICKFCSKLENNVIIFANHMIEHYTEKINKICGICKEKFTTKISLYKHKKIIHSNTTLKKKKCKIKETSNKRNKMAVEVLGGPLLNNLLSNDSFDVANLLPPSLELNNFDMNSNGAFLESDYSNLIESNDKELNDFYFDISDTEDNHVCDICLKPFAKMKTLLQHLRSHTGKFTCKHCWKVFTRNENLKAHDCTDKEIFKCQLCDKTFFLSKYLRRHIKFAHGKKVMCQSCRRKFVSETEYENHKCSNSGSQLFECPHCKKTFIYKSSLHKHLRTHNIEKTEICEFCGKTFALRECLLQHLKVHEMRSYSCAECDKKFYRKDIYFRHIELHKKVIEPKYSCDYCERKFTTKRYLNSHTRSHTTKVELKTYQCPHCDSKFKEQLYFKRHLDRHKIACKLCKEKFMSAVELKQHIVSCHSSECFPCPFCNSTLKFKGSLARHIKSRHKQKTEETDLTSTKSLTSVLNTFLEAEKANGVFKKSNEQENEFKDVKIYTDHKEAELFPEYDSNLVEGRIDASMDNNLDDIVRNLENVVNIYNKTSCSAILNLSNNSQQDKQNFDSFSKNNTVFMDLNDLDLGMDSNLQQNFNNPQETHVCLSMPDLNETNQDTIAMIN</sequence>
<dbReference type="FunFam" id="3.30.160.60:FF:000100">
    <property type="entry name" value="Zinc finger 45-like"/>
    <property type="match status" value="1"/>
</dbReference>
<dbReference type="PROSITE" id="PS50280">
    <property type="entry name" value="SET"/>
    <property type="match status" value="1"/>
</dbReference>
<dbReference type="GO" id="GO:0008757">
    <property type="term" value="F:S-adenosylmethionine-dependent methyltransferase activity"/>
    <property type="evidence" value="ECO:0007669"/>
    <property type="project" value="UniProtKB-ARBA"/>
</dbReference>
<organism evidence="8 9">
    <name type="scientific">Agrilus planipennis</name>
    <name type="common">Emerald ash borer</name>
    <name type="synonym">Agrilus marcopoli</name>
    <dbReference type="NCBI Taxonomy" id="224129"/>
    <lineage>
        <taxon>Eukaryota</taxon>
        <taxon>Metazoa</taxon>
        <taxon>Ecdysozoa</taxon>
        <taxon>Arthropoda</taxon>
        <taxon>Hexapoda</taxon>
        <taxon>Insecta</taxon>
        <taxon>Pterygota</taxon>
        <taxon>Neoptera</taxon>
        <taxon>Endopterygota</taxon>
        <taxon>Coleoptera</taxon>
        <taxon>Polyphaga</taxon>
        <taxon>Elateriformia</taxon>
        <taxon>Buprestoidea</taxon>
        <taxon>Buprestidae</taxon>
        <taxon>Agrilinae</taxon>
        <taxon>Agrilus</taxon>
    </lineage>
</organism>
<evidence type="ECO:0000313" key="8">
    <source>
        <dbReference type="Proteomes" id="UP000192223"/>
    </source>
</evidence>
<name>A0A1W4X3I3_AGRPL</name>
<dbReference type="GO" id="GO:0008276">
    <property type="term" value="F:protein methyltransferase activity"/>
    <property type="evidence" value="ECO:0007669"/>
    <property type="project" value="UniProtKB-ARBA"/>
</dbReference>
<keyword evidence="3 5" id="KW-0863">Zinc-finger</keyword>
<evidence type="ECO:0000256" key="1">
    <source>
        <dbReference type="ARBA" id="ARBA00022723"/>
    </source>
</evidence>
<gene>
    <name evidence="9 10" type="primary">LOC108740706</name>
</gene>
<protein>
    <submittedName>
        <fullName evidence="9">Zinc finger protein 568-like isoform X1</fullName>
    </submittedName>
    <submittedName>
        <fullName evidence="10">Zinc finger protein 568-like isoform X2</fullName>
    </submittedName>
</protein>
<evidence type="ECO:0000256" key="5">
    <source>
        <dbReference type="PROSITE-ProRule" id="PRU00042"/>
    </source>
</evidence>
<dbReference type="KEGG" id="apln:108740706"/>
<feature type="domain" description="C2H2-type" evidence="6">
    <location>
        <begin position="398"/>
        <end position="421"/>
    </location>
</feature>
<feature type="domain" description="C2H2-type" evidence="6">
    <location>
        <begin position="508"/>
        <end position="530"/>
    </location>
</feature>
<reference evidence="9 10" key="1">
    <citation type="submission" date="2025-04" db="UniProtKB">
        <authorList>
            <consortium name="RefSeq"/>
        </authorList>
    </citation>
    <scope>IDENTIFICATION</scope>
    <source>
        <tissue evidence="9 10">Entire body</tissue>
    </source>
</reference>
<feature type="domain" description="C2H2-type" evidence="6">
    <location>
        <begin position="569"/>
        <end position="591"/>
    </location>
</feature>
<dbReference type="InterPro" id="IPR036236">
    <property type="entry name" value="Znf_C2H2_sf"/>
</dbReference>
<keyword evidence="2" id="KW-0677">Repeat</keyword>
<keyword evidence="4" id="KW-0862">Zinc</keyword>
<keyword evidence="8" id="KW-1185">Reference proteome</keyword>
<dbReference type="AlphaFoldDB" id="A0A1W4X3I3"/>
<feature type="domain" description="C2H2-type" evidence="6">
    <location>
        <begin position="481"/>
        <end position="503"/>
    </location>
</feature>
<feature type="domain" description="C2H2-type" evidence="6">
    <location>
        <begin position="593"/>
        <end position="619"/>
    </location>
</feature>
<evidence type="ECO:0000256" key="4">
    <source>
        <dbReference type="ARBA" id="ARBA00022833"/>
    </source>
</evidence>
<evidence type="ECO:0000259" key="7">
    <source>
        <dbReference type="PROSITE" id="PS50280"/>
    </source>
</evidence>
<dbReference type="SMART" id="SM00355">
    <property type="entry name" value="ZnF_C2H2"/>
    <property type="match status" value="12"/>
</dbReference>
<dbReference type="GO" id="GO:0008170">
    <property type="term" value="F:N-methyltransferase activity"/>
    <property type="evidence" value="ECO:0007669"/>
    <property type="project" value="UniProtKB-ARBA"/>
</dbReference>
<dbReference type="PANTHER" id="PTHR24379">
    <property type="entry name" value="KRAB AND ZINC FINGER DOMAIN-CONTAINING"/>
    <property type="match status" value="1"/>
</dbReference>
<accession>A0A1W4X3I3</accession>
<dbReference type="Gene3D" id="2.170.270.10">
    <property type="entry name" value="SET domain"/>
    <property type="match status" value="1"/>
</dbReference>
<dbReference type="RefSeq" id="XP_018330644.1">
    <property type="nucleotide sequence ID" value="XM_018475142.1"/>
</dbReference>
<dbReference type="SUPFAM" id="SSF57667">
    <property type="entry name" value="beta-beta-alpha zinc fingers"/>
    <property type="match status" value="6"/>
</dbReference>
<dbReference type="InterPro" id="IPR013087">
    <property type="entry name" value="Znf_C2H2_type"/>
</dbReference>
<dbReference type="OrthoDB" id="40579at2759"/>
<feature type="domain" description="C2H2-type" evidence="6">
    <location>
        <begin position="621"/>
        <end position="649"/>
    </location>
</feature>
<dbReference type="Proteomes" id="UP000192223">
    <property type="component" value="Unplaced"/>
</dbReference>
<dbReference type="InterPro" id="IPR001214">
    <property type="entry name" value="SET_dom"/>
</dbReference>
<dbReference type="PANTHER" id="PTHR24379:SF127">
    <property type="entry name" value="BLOODY FINGERS-RELATED"/>
    <property type="match status" value="1"/>
</dbReference>
<dbReference type="PROSITE" id="PS50157">
    <property type="entry name" value="ZINC_FINGER_C2H2_2"/>
    <property type="match status" value="11"/>
</dbReference>
<evidence type="ECO:0000256" key="2">
    <source>
        <dbReference type="ARBA" id="ARBA00022737"/>
    </source>
</evidence>
<evidence type="ECO:0000259" key="6">
    <source>
        <dbReference type="PROSITE" id="PS50157"/>
    </source>
</evidence>
<dbReference type="Pfam" id="PF12874">
    <property type="entry name" value="zf-met"/>
    <property type="match status" value="1"/>
</dbReference>
<dbReference type="InterPro" id="IPR046341">
    <property type="entry name" value="SET_dom_sf"/>
</dbReference>
<feature type="domain" description="C2H2-type" evidence="6">
    <location>
        <begin position="229"/>
        <end position="257"/>
    </location>
</feature>
<feature type="domain" description="C2H2-type" evidence="6">
    <location>
        <begin position="346"/>
        <end position="373"/>
    </location>
</feature>
<dbReference type="PROSITE" id="PS00028">
    <property type="entry name" value="ZINC_FINGER_C2H2_1"/>
    <property type="match status" value="10"/>
</dbReference>
<feature type="domain" description="C2H2-type" evidence="6">
    <location>
        <begin position="453"/>
        <end position="480"/>
    </location>
</feature>
<evidence type="ECO:0000313" key="9">
    <source>
        <dbReference type="RefSeq" id="XP_018330644.1"/>
    </source>
</evidence>
<dbReference type="RefSeq" id="XP_018330645.1">
    <property type="nucleotide sequence ID" value="XM_018475143.1"/>
</dbReference>
<dbReference type="GO" id="GO:0005634">
    <property type="term" value="C:nucleus"/>
    <property type="evidence" value="ECO:0007669"/>
    <property type="project" value="TreeGrafter"/>
</dbReference>
<dbReference type="GeneID" id="108740706"/>
<dbReference type="GO" id="GO:0008270">
    <property type="term" value="F:zinc ion binding"/>
    <property type="evidence" value="ECO:0007669"/>
    <property type="project" value="UniProtKB-KW"/>
</dbReference>
<dbReference type="Gene3D" id="3.30.160.60">
    <property type="entry name" value="Classic Zinc Finger"/>
    <property type="match status" value="6"/>
</dbReference>
<keyword evidence="1" id="KW-0479">Metal-binding</keyword>
<dbReference type="Pfam" id="PF21549">
    <property type="entry name" value="PRDM2_PR"/>
    <property type="match status" value="1"/>
</dbReference>
<dbReference type="GO" id="GO:0000981">
    <property type="term" value="F:DNA-binding transcription factor activity, RNA polymerase II-specific"/>
    <property type="evidence" value="ECO:0007669"/>
    <property type="project" value="TreeGrafter"/>
</dbReference>
<feature type="domain" description="C2H2-type" evidence="6">
    <location>
        <begin position="538"/>
        <end position="565"/>
    </location>
</feature>
<proteinExistence type="predicted"/>
<dbReference type="STRING" id="224129.A0A1W4X3I3"/>
<evidence type="ECO:0000313" key="10">
    <source>
        <dbReference type="RefSeq" id="XP_018330645.1"/>
    </source>
</evidence>
<feature type="domain" description="SET" evidence="7">
    <location>
        <begin position="42"/>
        <end position="153"/>
    </location>
</feature>
<feature type="domain" description="C2H2-type" evidence="6">
    <location>
        <begin position="372"/>
        <end position="390"/>
    </location>
</feature>
<dbReference type="Pfam" id="PF00096">
    <property type="entry name" value="zf-C2H2"/>
    <property type="match status" value="4"/>
</dbReference>
<evidence type="ECO:0000256" key="3">
    <source>
        <dbReference type="ARBA" id="ARBA00022771"/>
    </source>
</evidence>